<dbReference type="GO" id="GO:0008541">
    <property type="term" value="C:proteasome regulatory particle, lid subcomplex"/>
    <property type="evidence" value="ECO:0007669"/>
    <property type="project" value="TreeGrafter"/>
</dbReference>
<dbReference type="EMBL" id="JAEPRA010000018">
    <property type="protein sequence ID" value="KAG2173478.1"/>
    <property type="molecule type" value="Genomic_DNA"/>
</dbReference>
<dbReference type="PANTHER" id="PTHR12225">
    <property type="entry name" value="ADHESION REGULATING MOLECULE 1 110 KDA CELL MEMBRANE GLYCOPROTEIN"/>
    <property type="match status" value="1"/>
</dbReference>
<dbReference type="CDD" id="cd13314">
    <property type="entry name" value="PH_Rpn13"/>
    <property type="match status" value="1"/>
</dbReference>
<evidence type="ECO:0000313" key="8">
    <source>
        <dbReference type="Proteomes" id="UP000612746"/>
    </source>
</evidence>
<comment type="caution">
    <text evidence="7">The sequence shown here is derived from an EMBL/GenBank/DDBJ whole genome shotgun (WGS) entry which is preliminary data.</text>
</comment>
<evidence type="ECO:0000256" key="3">
    <source>
        <dbReference type="ARBA" id="ARBA00022490"/>
    </source>
</evidence>
<comment type="subcellular location">
    <subcellularLocation>
        <location evidence="2">Cytoplasm</location>
    </subcellularLocation>
    <subcellularLocation>
        <location evidence="1">Nucleus</location>
    </subcellularLocation>
</comment>
<organism evidence="7 8">
    <name type="scientific">Umbelopsis vinacea</name>
    <dbReference type="NCBI Taxonomy" id="44442"/>
    <lineage>
        <taxon>Eukaryota</taxon>
        <taxon>Fungi</taxon>
        <taxon>Fungi incertae sedis</taxon>
        <taxon>Mucoromycota</taxon>
        <taxon>Mucoromycotina</taxon>
        <taxon>Umbelopsidomycetes</taxon>
        <taxon>Umbelopsidales</taxon>
        <taxon>Umbelopsidaceae</taxon>
        <taxon>Umbelopsis</taxon>
    </lineage>
</organism>
<gene>
    <name evidence="7" type="ORF">INT44_007069</name>
</gene>
<dbReference type="GO" id="GO:0061133">
    <property type="term" value="F:endopeptidase activator activity"/>
    <property type="evidence" value="ECO:0007669"/>
    <property type="project" value="TreeGrafter"/>
</dbReference>
<sequence>MSLFPTPQRPRHLVEFNAGKCYRDGNMMKPDLRKGLIYMDQTDDQLLHFYWKDRKANIVEEDLIIFPEEAEMVPVPECETGRVFLLKFKSSSQKLFFWMQNANDEKDKENVDRVNKLINDLQSALNDQHGRSGRAEGDDEDSAADVLSLLGSSGQELGLTQEQIYQFLQSAGGVGSVTLSSDDGDDHATVTITARDTESDTPALDADLLRALKEVVSSQSVSDDAPLTSDVGEVLSADEIGSILNDEEISEAVFPTIPYVKGRSSDEVNTLVQEDEFRTSLRKLEAAYRAEELEPFAEALKVEPSGGLASFIKALQKQAKDREDGADISESMDED</sequence>
<dbReference type="InterPro" id="IPR006773">
    <property type="entry name" value="Rpn13/ADRM1"/>
</dbReference>
<evidence type="ECO:0000256" key="1">
    <source>
        <dbReference type="ARBA" id="ARBA00004123"/>
    </source>
</evidence>
<dbReference type="FunFam" id="2.30.29.70:FF:000001">
    <property type="entry name" value="Proteasomal ubiquitin receptor ADRM1"/>
    <property type="match status" value="1"/>
</dbReference>
<proteinExistence type="predicted"/>
<dbReference type="OrthoDB" id="340431at2759"/>
<evidence type="ECO:0000256" key="4">
    <source>
        <dbReference type="ARBA" id="ARBA00022942"/>
    </source>
</evidence>
<dbReference type="Gene3D" id="1.10.2020.20">
    <property type="match status" value="1"/>
</dbReference>
<dbReference type="InterPro" id="IPR038108">
    <property type="entry name" value="RPN13_DEUBAD_sf"/>
</dbReference>
<dbReference type="PROSITE" id="PS51917">
    <property type="entry name" value="PRU"/>
    <property type="match status" value="1"/>
</dbReference>
<dbReference type="Gene3D" id="2.30.29.70">
    <property type="entry name" value="Proteasomal ubiquitin receptor Rpn13/ADRM1"/>
    <property type="match status" value="1"/>
</dbReference>
<dbReference type="Pfam" id="PF04683">
    <property type="entry name" value="Rpn13_ADRM1_Pru"/>
    <property type="match status" value="1"/>
</dbReference>
<reference evidence="7" key="1">
    <citation type="submission" date="2020-12" db="EMBL/GenBank/DDBJ databases">
        <title>Metabolic potential, ecology and presence of endohyphal bacteria is reflected in genomic diversity of Mucoromycotina.</title>
        <authorList>
            <person name="Muszewska A."/>
            <person name="Okrasinska A."/>
            <person name="Steczkiewicz K."/>
            <person name="Drgas O."/>
            <person name="Orlowska M."/>
            <person name="Perlinska-Lenart U."/>
            <person name="Aleksandrzak-Piekarczyk T."/>
            <person name="Szatraj K."/>
            <person name="Zielenkiewicz U."/>
            <person name="Pilsyk S."/>
            <person name="Malc E."/>
            <person name="Mieczkowski P."/>
            <person name="Kruszewska J.S."/>
            <person name="Biernat P."/>
            <person name="Pawlowska J."/>
        </authorList>
    </citation>
    <scope>NUCLEOTIDE SEQUENCE</scope>
    <source>
        <strain evidence="7">WA0000051536</strain>
    </source>
</reference>
<dbReference type="InterPro" id="IPR044868">
    <property type="entry name" value="Rpn13/ADRM1_Pru"/>
</dbReference>
<evidence type="ECO:0000256" key="2">
    <source>
        <dbReference type="ARBA" id="ARBA00004496"/>
    </source>
</evidence>
<evidence type="ECO:0000256" key="5">
    <source>
        <dbReference type="ARBA" id="ARBA00023242"/>
    </source>
</evidence>
<dbReference type="AlphaFoldDB" id="A0A8H7PGJ0"/>
<accession>A0A8H7PGJ0</accession>
<evidence type="ECO:0000259" key="6">
    <source>
        <dbReference type="PROSITE" id="PS51917"/>
    </source>
</evidence>
<dbReference type="GO" id="GO:0070628">
    <property type="term" value="F:proteasome binding"/>
    <property type="evidence" value="ECO:0007669"/>
    <property type="project" value="TreeGrafter"/>
</dbReference>
<name>A0A8H7PGJ0_9FUNG</name>
<dbReference type="Proteomes" id="UP000612746">
    <property type="component" value="Unassembled WGS sequence"/>
</dbReference>
<keyword evidence="4" id="KW-0647">Proteasome</keyword>
<dbReference type="InterPro" id="IPR038633">
    <property type="entry name" value="Rpn13/ADRM1_Pru_sf"/>
</dbReference>
<keyword evidence="3" id="KW-0963">Cytoplasm</keyword>
<keyword evidence="5" id="KW-0539">Nucleus</keyword>
<protein>
    <recommendedName>
        <fullName evidence="6">Pru domain-containing protein</fullName>
    </recommendedName>
</protein>
<feature type="domain" description="Pru" evidence="6">
    <location>
        <begin position="8"/>
        <end position="121"/>
    </location>
</feature>
<dbReference type="GO" id="GO:0005634">
    <property type="term" value="C:nucleus"/>
    <property type="evidence" value="ECO:0007669"/>
    <property type="project" value="UniProtKB-SubCell"/>
</dbReference>
<dbReference type="PANTHER" id="PTHR12225:SF0">
    <property type="entry name" value="PROTEASOMAL UBIQUITIN RECEPTOR ADRM1"/>
    <property type="match status" value="1"/>
</dbReference>
<evidence type="ECO:0000313" key="7">
    <source>
        <dbReference type="EMBL" id="KAG2173478.1"/>
    </source>
</evidence>
<keyword evidence="8" id="KW-1185">Reference proteome</keyword>
<dbReference type="GO" id="GO:0005737">
    <property type="term" value="C:cytoplasm"/>
    <property type="evidence" value="ECO:0007669"/>
    <property type="project" value="UniProtKB-SubCell"/>
</dbReference>